<feature type="domain" description="HTH arsR-type" evidence="4">
    <location>
        <begin position="4"/>
        <end position="99"/>
    </location>
</feature>
<dbReference type="GO" id="GO:0003677">
    <property type="term" value="F:DNA binding"/>
    <property type="evidence" value="ECO:0007669"/>
    <property type="project" value="UniProtKB-KW"/>
</dbReference>
<dbReference type="RefSeq" id="WP_018020621.1">
    <property type="nucleotide sequence ID" value="NZ_AQUX01000001.1"/>
</dbReference>
<accession>A0A097IHS9</accession>
<dbReference type="InterPro" id="IPR036388">
    <property type="entry name" value="WH-like_DNA-bd_sf"/>
</dbReference>
<dbReference type="NCBIfam" id="NF033788">
    <property type="entry name" value="HTH_metalloreg"/>
    <property type="match status" value="1"/>
</dbReference>
<dbReference type="PANTHER" id="PTHR43132:SF2">
    <property type="entry name" value="ARSENICAL RESISTANCE OPERON REPRESSOR ARSR-RELATED"/>
    <property type="match status" value="1"/>
</dbReference>
<keyword evidence="1" id="KW-0805">Transcription regulation</keyword>
<dbReference type="SUPFAM" id="SSF46785">
    <property type="entry name" value="Winged helix' DNA-binding domain"/>
    <property type="match status" value="1"/>
</dbReference>
<dbReference type="eggNOG" id="COG0640">
    <property type="taxonomic scope" value="Bacteria"/>
</dbReference>
<evidence type="ECO:0000313" key="5">
    <source>
        <dbReference type="EMBL" id="AIT61683.1"/>
    </source>
</evidence>
<evidence type="ECO:0000256" key="2">
    <source>
        <dbReference type="ARBA" id="ARBA00023125"/>
    </source>
</evidence>
<evidence type="ECO:0000259" key="4">
    <source>
        <dbReference type="PROSITE" id="PS50987"/>
    </source>
</evidence>
<evidence type="ECO:0000313" key="6">
    <source>
        <dbReference type="Proteomes" id="UP000029914"/>
    </source>
</evidence>
<dbReference type="OrthoDB" id="9810923at2"/>
<keyword evidence="2" id="KW-0238">DNA-binding</keyword>
<dbReference type="KEGG" id="cdo:CDOO_10690"/>
<dbReference type="SMART" id="SM00418">
    <property type="entry name" value="HTH_ARSR"/>
    <property type="match status" value="1"/>
</dbReference>
<evidence type="ECO:0000256" key="3">
    <source>
        <dbReference type="ARBA" id="ARBA00023163"/>
    </source>
</evidence>
<sequence>MADDSTLPFEDWAGTFKILGDPSRLRLLTAIHASGQYVSSVTELAEASGLRVATASAALRAMERNQTVGSRRDGRNIHYAIVDTHVHELLHWMGSGHGH</sequence>
<evidence type="ECO:0000256" key="1">
    <source>
        <dbReference type="ARBA" id="ARBA00023015"/>
    </source>
</evidence>
<dbReference type="AlphaFoldDB" id="A0A097IHS9"/>
<proteinExistence type="predicted"/>
<dbReference type="Gene3D" id="1.10.10.10">
    <property type="entry name" value="Winged helix-like DNA-binding domain superfamily/Winged helix DNA-binding domain"/>
    <property type="match status" value="1"/>
</dbReference>
<dbReference type="InterPro" id="IPR051011">
    <property type="entry name" value="Metal_resp_trans_reg"/>
</dbReference>
<gene>
    <name evidence="5" type="ORF">CDOO_10690</name>
</gene>
<dbReference type="PRINTS" id="PR00778">
    <property type="entry name" value="HTHARSR"/>
</dbReference>
<dbReference type="InterPro" id="IPR036390">
    <property type="entry name" value="WH_DNA-bd_sf"/>
</dbReference>
<dbReference type="Proteomes" id="UP000029914">
    <property type="component" value="Chromosome"/>
</dbReference>
<dbReference type="PROSITE" id="PS50987">
    <property type="entry name" value="HTH_ARSR_2"/>
    <property type="match status" value="1"/>
</dbReference>
<name>A0A097IHS9_9CORY</name>
<protein>
    <submittedName>
        <fullName evidence="5">ArsR family transcriptional regulator</fullName>
    </submittedName>
</protein>
<keyword evidence="6" id="KW-1185">Reference proteome</keyword>
<organism evidence="5 6">
    <name type="scientific">Corynebacterium doosanense CAU 212 = DSM 45436</name>
    <dbReference type="NCBI Taxonomy" id="558173"/>
    <lineage>
        <taxon>Bacteria</taxon>
        <taxon>Bacillati</taxon>
        <taxon>Actinomycetota</taxon>
        <taxon>Actinomycetes</taxon>
        <taxon>Mycobacteriales</taxon>
        <taxon>Corynebacteriaceae</taxon>
        <taxon>Corynebacterium</taxon>
    </lineage>
</organism>
<dbReference type="EMBL" id="CP006764">
    <property type="protein sequence ID" value="AIT61683.1"/>
    <property type="molecule type" value="Genomic_DNA"/>
</dbReference>
<dbReference type="CDD" id="cd00090">
    <property type="entry name" value="HTH_ARSR"/>
    <property type="match status" value="1"/>
</dbReference>
<dbReference type="PANTHER" id="PTHR43132">
    <property type="entry name" value="ARSENICAL RESISTANCE OPERON REPRESSOR ARSR-RELATED"/>
    <property type="match status" value="1"/>
</dbReference>
<dbReference type="InterPro" id="IPR001845">
    <property type="entry name" value="HTH_ArsR_DNA-bd_dom"/>
</dbReference>
<reference evidence="5 6" key="1">
    <citation type="submission" date="2013-09" db="EMBL/GenBank/DDBJ databases">
        <title>Complete genome sequence of Corynebacterium doosanense CAU 212(T) (=DSM 45436(T)), isolated from activated sludge.</title>
        <authorList>
            <person name="Schaffert L."/>
            <person name="Albersmeier A."/>
            <person name="Kalinowski J."/>
            <person name="Ruckert C."/>
        </authorList>
    </citation>
    <scope>NUCLEOTIDE SEQUENCE [LARGE SCALE GENOMIC DNA]</scope>
    <source>
        <strain evidence="5 6">CAU 212</strain>
    </source>
</reference>
<keyword evidence="3" id="KW-0804">Transcription</keyword>
<dbReference type="InterPro" id="IPR011991">
    <property type="entry name" value="ArsR-like_HTH"/>
</dbReference>
<dbReference type="GO" id="GO:0003700">
    <property type="term" value="F:DNA-binding transcription factor activity"/>
    <property type="evidence" value="ECO:0007669"/>
    <property type="project" value="InterPro"/>
</dbReference>
<dbReference type="HOGENOM" id="CLU_097806_7_1_11"/>